<name>A0AAE0R9K1_9TELE</name>
<dbReference type="EMBL" id="JAUCMX010000005">
    <property type="protein sequence ID" value="KAK3546652.1"/>
    <property type="molecule type" value="Genomic_DNA"/>
</dbReference>
<organism evidence="1 2">
    <name type="scientific">Hemibagrus guttatus</name>
    <dbReference type="NCBI Taxonomy" id="175788"/>
    <lineage>
        <taxon>Eukaryota</taxon>
        <taxon>Metazoa</taxon>
        <taxon>Chordata</taxon>
        <taxon>Craniata</taxon>
        <taxon>Vertebrata</taxon>
        <taxon>Euteleostomi</taxon>
        <taxon>Actinopterygii</taxon>
        <taxon>Neopterygii</taxon>
        <taxon>Teleostei</taxon>
        <taxon>Ostariophysi</taxon>
        <taxon>Siluriformes</taxon>
        <taxon>Bagridae</taxon>
        <taxon>Hemibagrus</taxon>
    </lineage>
</organism>
<evidence type="ECO:0000313" key="2">
    <source>
        <dbReference type="Proteomes" id="UP001274896"/>
    </source>
</evidence>
<evidence type="ECO:0000313" key="1">
    <source>
        <dbReference type="EMBL" id="KAK3546652.1"/>
    </source>
</evidence>
<keyword evidence="2" id="KW-1185">Reference proteome</keyword>
<sequence>MTEQRRRHNLKDSTLKFVTRPDDITPPPKCLYIHTALDDDPNTQRLEMSCGHAVTPESLTAYCRSLLDQAIFLY</sequence>
<dbReference type="Proteomes" id="UP001274896">
    <property type="component" value="Unassembled WGS sequence"/>
</dbReference>
<protein>
    <submittedName>
        <fullName evidence="1">Uncharacterized protein</fullName>
    </submittedName>
</protein>
<dbReference type="AlphaFoldDB" id="A0AAE0R9K1"/>
<reference evidence="1" key="1">
    <citation type="submission" date="2023-06" db="EMBL/GenBank/DDBJ databases">
        <title>Male Hemibagrus guttatus genome.</title>
        <authorList>
            <person name="Bian C."/>
        </authorList>
    </citation>
    <scope>NUCLEOTIDE SEQUENCE</scope>
    <source>
        <strain evidence="1">Male_cb2023</strain>
        <tissue evidence="1">Muscle</tissue>
    </source>
</reference>
<comment type="caution">
    <text evidence="1">The sequence shown here is derived from an EMBL/GenBank/DDBJ whole genome shotgun (WGS) entry which is preliminary data.</text>
</comment>
<gene>
    <name evidence="1" type="ORF">QTP70_031428</name>
</gene>
<proteinExistence type="predicted"/>
<accession>A0AAE0R9K1</accession>